<proteinExistence type="predicted"/>
<dbReference type="Pfam" id="PF13031">
    <property type="entry name" value="DUF3892"/>
    <property type="match status" value="1"/>
</dbReference>
<dbReference type="OrthoDB" id="9156022at2"/>
<organism evidence="1 2">
    <name type="scientific">Stenotrophomonas beteli</name>
    <dbReference type="NCBI Taxonomy" id="3384461"/>
    <lineage>
        <taxon>Bacteria</taxon>
        <taxon>Pseudomonadati</taxon>
        <taxon>Pseudomonadota</taxon>
        <taxon>Gammaproteobacteria</taxon>
        <taxon>Lysobacterales</taxon>
        <taxon>Lysobacteraceae</taxon>
        <taxon>Stenotrophomonas</taxon>
        <taxon>Stenotrophomonas maltophilia group</taxon>
    </lineage>
</organism>
<sequence length="103" mass="11736">MAHPDFYVSAVKYNSDSSHIAKLRVHVVDQITGRFKSDTYRDLTRPEVIEMIEGKKTFITIVKKTDGGWGRGANLEITSVKTDYLKTVRDESTKDNLENLPTF</sequence>
<keyword evidence="2" id="KW-1185">Reference proteome</keyword>
<name>A0A0R0BBW3_9GAMM</name>
<reference evidence="1 2" key="1">
    <citation type="journal article" date="2016" name="Front. Microbiol.">
        <title>Genome Sequence of Type Strains of Genus Stenotrophomonas.</title>
        <authorList>
            <person name="Patil P.P."/>
            <person name="Midha S."/>
            <person name="Kumar S."/>
            <person name="Patil P.B."/>
        </authorList>
    </citation>
    <scope>NUCLEOTIDE SEQUENCE [LARGE SCALE GENOMIC DNA]</scope>
    <source>
        <strain evidence="1 2">LMG 978</strain>
    </source>
</reference>
<gene>
    <name evidence="1" type="ORF">ARC23_07790</name>
</gene>
<evidence type="ECO:0000313" key="1">
    <source>
        <dbReference type="EMBL" id="KRG51610.1"/>
    </source>
</evidence>
<dbReference type="Proteomes" id="UP000051757">
    <property type="component" value="Unassembled WGS sequence"/>
</dbReference>
<accession>A0A0R0BBW3</accession>
<dbReference type="EMBL" id="LLXV01000021">
    <property type="protein sequence ID" value="KRG51610.1"/>
    <property type="molecule type" value="Genomic_DNA"/>
</dbReference>
<evidence type="ECO:0000313" key="2">
    <source>
        <dbReference type="Proteomes" id="UP000051757"/>
    </source>
</evidence>
<comment type="caution">
    <text evidence="1">The sequence shown here is derived from an EMBL/GenBank/DDBJ whole genome shotgun (WGS) entry which is preliminary data.</text>
</comment>
<evidence type="ECO:0008006" key="3">
    <source>
        <dbReference type="Google" id="ProtNLM"/>
    </source>
</evidence>
<protein>
    <recommendedName>
        <fullName evidence="3">DUF3892 domain-containing protein</fullName>
    </recommendedName>
</protein>
<dbReference type="AlphaFoldDB" id="A0A0R0BBW3"/>
<dbReference type="InterPro" id="IPR024997">
    <property type="entry name" value="DUF3892"/>
</dbReference>